<feature type="chain" id="PRO_5011450556" evidence="3">
    <location>
        <begin position="24"/>
        <end position="153"/>
    </location>
</feature>
<keyword evidence="5" id="KW-0449">Lipoprotein</keyword>
<gene>
    <name evidence="5" type="ORF">SAMN04488238_11246</name>
</gene>
<evidence type="ECO:0000256" key="1">
    <source>
        <dbReference type="ARBA" id="ARBA00022729"/>
    </source>
</evidence>
<keyword evidence="2" id="KW-0472">Membrane</keyword>
<protein>
    <submittedName>
        <fullName evidence="5">Outer membrane protein assembly factor BamE, lipoprotein component of the BamABCDE complex</fullName>
    </submittedName>
</protein>
<keyword evidence="6" id="KW-1185">Reference proteome</keyword>
<keyword evidence="1 3" id="KW-0732">Signal</keyword>
<sequence>MTKLTTVMRKALMIPAAALLFLAACDPVMRYHGYAPDDAQLAEVVVGQDTRETVAEKLGSPGMGGVMSGSGWYYVQSDWRQDQWRAPIEVDRQVVAISFDAQDRVSNVERFGQERGEVVTLSRRVTSTGPGGITLLKQLLGNIGGVAPGSFGE</sequence>
<dbReference type="RefSeq" id="WP_092891730.1">
    <property type="nucleotide sequence ID" value="NZ_CP061498.1"/>
</dbReference>
<name>A0A1H3DBS2_9RHOB</name>
<evidence type="ECO:0000313" key="6">
    <source>
        <dbReference type="Proteomes" id="UP000198539"/>
    </source>
</evidence>
<dbReference type="STRING" id="564137.SAMN04488238_11246"/>
<dbReference type="Pfam" id="PF04355">
    <property type="entry name" value="BamE"/>
    <property type="match status" value="1"/>
</dbReference>
<dbReference type="GO" id="GO:0019867">
    <property type="term" value="C:outer membrane"/>
    <property type="evidence" value="ECO:0007669"/>
    <property type="project" value="InterPro"/>
</dbReference>
<organism evidence="5 6">
    <name type="scientific">Roseicitreum antarcticum</name>
    <dbReference type="NCBI Taxonomy" id="564137"/>
    <lineage>
        <taxon>Bacteria</taxon>
        <taxon>Pseudomonadati</taxon>
        <taxon>Pseudomonadota</taxon>
        <taxon>Alphaproteobacteria</taxon>
        <taxon>Rhodobacterales</taxon>
        <taxon>Paracoccaceae</taxon>
        <taxon>Roseicitreum</taxon>
    </lineage>
</organism>
<proteinExistence type="predicted"/>
<dbReference type="InterPro" id="IPR037873">
    <property type="entry name" value="BamE-like"/>
</dbReference>
<evidence type="ECO:0000313" key="5">
    <source>
        <dbReference type="EMBL" id="SDX63134.1"/>
    </source>
</evidence>
<dbReference type="Proteomes" id="UP000198539">
    <property type="component" value="Unassembled WGS sequence"/>
</dbReference>
<reference evidence="5 6" key="1">
    <citation type="submission" date="2016-10" db="EMBL/GenBank/DDBJ databases">
        <authorList>
            <person name="de Groot N.N."/>
        </authorList>
    </citation>
    <scope>NUCLEOTIDE SEQUENCE [LARGE SCALE GENOMIC DNA]</scope>
    <source>
        <strain evidence="5 6">CGMCC 1.8894</strain>
    </source>
</reference>
<evidence type="ECO:0000256" key="2">
    <source>
        <dbReference type="ARBA" id="ARBA00023136"/>
    </source>
</evidence>
<dbReference type="PROSITE" id="PS51257">
    <property type="entry name" value="PROKAR_LIPOPROTEIN"/>
    <property type="match status" value="1"/>
</dbReference>
<dbReference type="EMBL" id="FNOM01000012">
    <property type="protein sequence ID" value="SDX63134.1"/>
    <property type="molecule type" value="Genomic_DNA"/>
</dbReference>
<dbReference type="InterPro" id="IPR007450">
    <property type="entry name" value="BamE_dom"/>
</dbReference>
<feature type="signal peptide" evidence="3">
    <location>
        <begin position="1"/>
        <end position="23"/>
    </location>
</feature>
<accession>A0A1H3DBS2</accession>
<feature type="domain" description="Outer membrane protein assembly factor BamE" evidence="4">
    <location>
        <begin position="33"/>
        <end position="108"/>
    </location>
</feature>
<dbReference type="Gene3D" id="3.30.1450.10">
    <property type="match status" value="1"/>
</dbReference>
<evidence type="ECO:0000256" key="3">
    <source>
        <dbReference type="SAM" id="SignalP"/>
    </source>
</evidence>
<dbReference type="OrthoDB" id="7203955at2"/>
<evidence type="ECO:0000259" key="4">
    <source>
        <dbReference type="Pfam" id="PF04355"/>
    </source>
</evidence>
<dbReference type="AlphaFoldDB" id="A0A1H3DBS2"/>